<evidence type="ECO:0000313" key="4">
    <source>
        <dbReference type="Proteomes" id="UP001157418"/>
    </source>
</evidence>
<protein>
    <submittedName>
        <fullName evidence="3">Uncharacterized protein</fullName>
    </submittedName>
</protein>
<feature type="compositionally biased region" description="Polar residues" evidence="1">
    <location>
        <begin position="1"/>
        <end position="18"/>
    </location>
</feature>
<dbReference type="Proteomes" id="UP001157418">
    <property type="component" value="Unassembled WGS sequence"/>
</dbReference>
<keyword evidence="2" id="KW-0812">Transmembrane</keyword>
<feature type="transmembrane region" description="Helical" evidence="2">
    <location>
        <begin position="290"/>
        <end position="313"/>
    </location>
</feature>
<evidence type="ECO:0000256" key="1">
    <source>
        <dbReference type="SAM" id="MobiDB-lite"/>
    </source>
</evidence>
<dbReference type="GO" id="GO:0031593">
    <property type="term" value="F:polyubiquitin modification-dependent protein binding"/>
    <property type="evidence" value="ECO:0007669"/>
    <property type="project" value="TreeGrafter"/>
</dbReference>
<dbReference type="GO" id="GO:0071818">
    <property type="term" value="C:BAT3 complex"/>
    <property type="evidence" value="ECO:0007669"/>
    <property type="project" value="TreeGrafter"/>
</dbReference>
<reference evidence="3 4" key="1">
    <citation type="submission" date="2022-01" db="EMBL/GenBank/DDBJ databases">
        <authorList>
            <person name="Xiong W."/>
            <person name="Schranz E."/>
        </authorList>
    </citation>
    <scope>NUCLEOTIDE SEQUENCE [LARGE SCALE GENOMIC DNA]</scope>
</reference>
<name>A0AAU9NHZ9_9ASTR</name>
<gene>
    <name evidence="3" type="ORF">LVIROSA_LOCUS23712</name>
</gene>
<feature type="transmembrane region" description="Helical" evidence="2">
    <location>
        <begin position="186"/>
        <end position="205"/>
    </location>
</feature>
<evidence type="ECO:0000313" key="3">
    <source>
        <dbReference type="EMBL" id="CAH1437379.1"/>
    </source>
</evidence>
<keyword evidence="2" id="KW-1133">Transmembrane helix</keyword>
<dbReference type="GO" id="GO:0036503">
    <property type="term" value="P:ERAD pathway"/>
    <property type="evidence" value="ECO:0007669"/>
    <property type="project" value="TreeGrafter"/>
</dbReference>
<feature type="region of interest" description="Disordered" evidence="1">
    <location>
        <begin position="1"/>
        <end position="21"/>
    </location>
</feature>
<accession>A0AAU9NHZ9</accession>
<dbReference type="EMBL" id="CAKMRJ010004445">
    <property type="protein sequence ID" value="CAH1437379.1"/>
    <property type="molecule type" value="Genomic_DNA"/>
</dbReference>
<dbReference type="GO" id="GO:0051787">
    <property type="term" value="F:misfolded protein binding"/>
    <property type="evidence" value="ECO:0007669"/>
    <property type="project" value="TreeGrafter"/>
</dbReference>
<dbReference type="AlphaFoldDB" id="A0AAU9NHZ9"/>
<organism evidence="3 4">
    <name type="scientific">Lactuca virosa</name>
    <dbReference type="NCBI Taxonomy" id="75947"/>
    <lineage>
        <taxon>Eukaryota</taxon>
        <taxon>Viridiplantae</taxon>
        <taxon>Streptophyta</taxon>
        <taxon>Embryophyta</taxon>
        <taxon>Tracheophyta</taxon>
        <taxon>Spermatophyta</taxon>
        <taxon>Magnoliopsida</taxon>
        <taxon>eudicotyledons</taxon>
        <taxon>Gunneridae</taxon>
        <taxon>Pentapetalae</taxon>
        <taxon>asterids</taxon>
        <taxon>campanulids</taxon>
        <taxon>Asterales</taxon>
        <taxon>Asteraceae</taxon>
        <taxon>Cichorioideae</taxon>
        <taxon>Cichorieae</taxon>
        <taxon>Lactucinae</taxon>
        <taxon>Lactuca</taxon>
    </lineage>
</organism>
<sequence length="415" mass="45024">MSSSSTTGNNNAVGSGQQARGLKTYFKTPEERYKLKYEKSHPAGLLHYAHDKMYSELISSNIAEAEADKIQSEGEVEGVEEDGGGSGDLTILPLFEQFLSTAKPLAKRVAAPLCDNGETKDLHVVGRARMEPILPPFIEVAFTYTHGFFSNVAEILEDGMIQLVGNLLTLFLLKDGTEGSTSGTTLFFTVFLGNMTLGTFLMAFLKKRDNEETEEQRDSSLSFYSFLIYLWKHVLTPLTLDSVCIIHCRAEFTKFFVQPSLGESGVGGAMGVYGVFDAICSLAAGRFTSGLTSITVIVCGGAFRQCGILIWLLNYSWRKRKVVLMTVRTQIQSEAIQFGLAMQHSGALLLEPGRTMLTLHIGESPAESSVNAGPAVYISPSDPNPIMVQLIADIGIVGAPNAGKSMFLSVISVDI</sequence>
<keyword evidence="2" id="KW-0472">Membrane</keyword>
<proteinExistence type="predicted"/>
<dbReference type="PANTHER" id="PTHR15204">
    <property type="entry name" value="LARGE PROLINE-RICH PROTEIN BAG6"/>
    <property type="match status" value="1"/>
</dbReference>
<comment type="caution">
    <text evidence="3">The sequence shown here is derived from an EMBL/GenBank/DDBJ whole genome shotgun (WGS) entry which is preliminary data.</text>
</comment>
<evidence type="ECO:0000256" key="2">
    <source>
        <dbReference type="SAM" id="Phobius"/>
    </source>
</evidence>
<dbReference type="PANTHER" id="PTHR15204:SF5">
    <property type="entry name" value="LARGE PROLINE-RICH PROTEIN BAG6 ISOFORM X1"/>
    <property type="match status" value="1"/>
</dbReference>
<keyword evidence="4" id="KW-1185">Reference proteome</keyword>